<feature type="compositionally biased region" description="Low complexity" evidence="4">
    <location>
        <begin position="1212"/>
        <end position="1227"/>
    </location>
</feature>
<dbReference type="SUPFAM" id="SSF50729">
    <property type="entry name" value="PH domain-like"/>
    <property type="match status" value="1"/>
</dbReference>
<keyword evidence="7" id="KW-1185">Reference proteome</keyword>
<dbReference type="PROSITE" id="PS50297">
    <property type="entry name" value="ANK_REP_REGION"/>
    <property type="match status" value="1"/>
</dbReference>
<dbReference type="Proteomes" id="UP001140172">
    <property type="component" value="Unassembled WGS sequence"/>
</dbReference>
<feature type="region of interest" description="Disordered" evidence="4">
    <location>
        <begin position="1795"/>
        <end position="1856"/>
    </location>
</feature>
<feature type="compositionally biased region" description="Basic and acidic residues" evidence="4">
    <location>
        <begin position="451"/>
        <end position="467"/>
    </location>
</feature>
<feature type="region of interest" description="Disordered" evidence="4">
    <location>
        <begin position="1"/>
        <end position="104"/>
    </location>
</feature>
<evidence type="ECO:0000256" key="2">
    <source>
        <dbReference type="ARBA" id="ARBA00023306"/>
    </source>
</evidence>
<feature type="compositionally biased region" description="Polar residues" evidence="4">
    <location>
        <begin position="827"/>
        <end position="836"/>
    </location>
</feature>
<organism evidence="6 7">
    <name type="scientific">Coemansia interrupta</name>
    <dbReference type="NCBI Taxonomy" id="1126814"/>
    <lineage>
        <taxon>Eukaryota</taxon>
        <taxon>Fungi</taxon>
        <taxon>Fungi incertae sedis</taxon>
        <taxon>Zoopagomycota</taxon>
        <taxon>Kickxellomycotina</taxon>
        <taxon>Kickxellomycetes</taxon>
        <taxon>Kickxellales</taxon>
        <taxon>Kickxellaceae</taxon>
        <taxon>Coemansia</taxon>
    </lineage>
</organism>
<feature type="compositionally biased region" description="Polar residues" evidence="4">
    <location>
        <begin position="1757"/>
        <end position="1774"/>
    </location>
</feature>
<feature type="region of interest" description="Disordered" evidence="4">
    <location>
        <begin position="1130"/>
        <end position="1227"/>
    </location>
</feature>
<feature type="region of interest" description="Disordered" evidence="4">
    <location>
        <begin position="1465"/>
        <end position="1506"/>
    </location>
</feature>
<feature type="region of interest" description="Disordered" evidence="4">
    <location>
        <begin position="296"/>
        <end position="525"/>
    </location>
</feature>
<feature type="region of interest" description="Disordered" evidence="4">
    <location>
        <begin position="2035"/>
        <end position="2054"/>
    </location>
</feature>
<accession>A0A9W8LLV1</accession>
<feature type="region of interest" description="Disordered" evidence="4">
    <location>
        <begin position="1747"/>
        <end position="1779"/>
    </location>
</feature>
<feature type="compositionally biased region" description="Polar residues" evidence="4">
    <location>
        <begin position="387"/>
        <end position="398"/>
    </location>
</feature>
<evidence type="ECO:0000256" key="1">
    <source>
        <dbReference type="ARBA" id="ARBA00022618"/>
    </source>
</evidence>
<proteinExistence type="predicted"/>
<dbReference type="PROSITE" id="PS50003">
    <property type="entry name" value="PH_DOMAIN"/>
    <property type="match status" value="1"/>
</dbReference>
<feature type="compositionally biased region" description="Polar residues" evidence="4">
    <location>
        <begin position="508"/>
        <end position="525"/>
    </location>
</feature>
<feature type="region of interest" description="Disordered" evidence="4">
    <location>
        <begin position="645"/>
        <end position="675"/>
    </location>
</feature>
<keyword evidence="2" id="KW-0131">Cell cycle</keyword>
<evidence type="ECO:0000313" key="7">
    <source>
        <dbReference type="Proteomes" id="UP001140172"/>
    </source>
</evidence>
<feature type="compositionally biased region" description="Basic and acidic residues" evidence="4">
    <location>
        <begin position="1477"/>
        <end position="1494"/>
    </location>
</feature>
<gene>
    <name evidence="6" type="primary">BUD4</name>
    <name evidence="6" type="ORF">GGI15_000968</name>
</gene>
<feature type="region of interest" description="Disordered" evidence="4">
    <location>
        <begin position="1032"/>
        <end position="1116"/>
    </location>
</feature>
<feature type="compositionally biased region" description="Polar residues" evidence="4">
    <location>
        <begin position="975"/>
        <end position="988"/>
    </location>
</feature>
<comment type="caution">
    <text evidence="6">The sequence shown here is derived from an EMBL/GenBank/DDBJ whole genome shotgun (WGS) entry which is preliminary data.</text>
</comment>
<feature type="region of interest" description="Disordered" evidence="4">
    <location>
        <begin position="1637"/>
        <end position="1709"/>
    </location>
</feature>
<feature type="compositionally biased region" description="Low complexity" evidence="4">
    <location>
        <begin position="1691"/>
        <end position="1700"/>
    </location>
</feature>
<feature type="compositionally biased region" description="Polar residues" evidence="4">
    <location>
        <begin position="1307"/>
        <end position="1323"/>
    </location>
</feature>
<dbReference type="EMBL" id="JANBUM010000032">
    <property type="protein sequence ID" value="KAJ2787139.1"/>
    <property type="molecule type" value="Genomic_DNA"/>
</dbReference>
<feature type="compositionally biased region" description="Low complexity" evidence="4">
    <location>
        <begin position="1578"/>
        <end position="1589"/>
    </location>
</feature>
<feature type="region of interest" description="Disordered" evidence="4">
    <location>
        <begin position="1942"/>
        <end position="1979"/>
    </location>
</feature>
<feature type="region of interest" description="Disordered" evidence="4">
    <location>
        <begin position="556"/>
        <end position="590"/>
    </location>
</feature>
<feature type="compositionally biased region" description="Gly residues" evidence="4">
    <location>
        <begin position="1353"/>
        <end position="1376"/>
    </location>
</feature>
<dbReference type="PANTHER" id="PTHR36100:SF1">
    <property type="entry name" value="BUD SITE SELECTION PROTEIN 4"/>
    <property type="match status" value="1"/>
</dbReference>
<keyword evidence="1" id="KW-0132">Cell division</keyword>
<feature type="region of interest" description="Disordered" evidence="4">
    <location>
        <begin position="1520"/>
        <end position="1624"/>
    </location>
</feature>
<feature type="region of interest" description="Disordered" evidence="4">
    <location>
        <begin position="825"/>
        <end position="871"/>
    </location>
</feature>
<name>A0A9W8LLV1_9FUNG</name>
<feature type="compositionally biased region" description="Basic and acidic residues" evidence="4">
    <location>
        <begin position="334"/>
        <end position="354"/>
    </location>
</feature>
<protein>
    <submittedName>
        <fullName evidence="6">Bud site selection protein bud4</fullName>
    </submittedName>
</protein>
<dbReference type="SMART" id="SM00233">
    <property type="entry name" value="PH"/>
    <property type="match status" value="1"/>
</dbReference>
<feature type="compositionally biased region" description="Low complexity" evidence="4">
    <location>
        <begin position="2385"/>
        <end position="2405"/>
    </location>
</feature>
<feature type="compositionally biased region" description="Acidic residues" evidence="4">
    <location>
        <begin position="25"/>
        <end position="34"/>
    </location>
</feature>
<dbReference type="OrthoDB" id="2123378at2759"/>
<evidence type="ECO:0000313" key="6">
    <source>
        <dbReference type="EMBL" id="KAJ2787139.1"/>
    </source>
</evidence>
<feature type="repeat" description="ANK" evidence="3">
    <location>
        <begin position="236"/>
        <end position="268"/>
    </location>
</feature>
<evidence type="ECO:0000256" key="4">
    <source>
        <dbReference type="SAM" id="MobiDB-lite"/>
    </source>
</evidence>
<feature type="compositionally biased region" description="Polar residues" evidence="4">
    <location>
        <begin position="468"/>
        <end position="497"/>
    </location>
</feature>
<feature type="compositionally biased region" description="Polar residues" evidence="4">
    <location>
        <begin position="1843"/>
        <end position="1852"/>
    </location>
</feature>
<keyword evidence="3" id="KW-0040">ANK repeat</keyword>
<feature type="compositionally biased region" description="Low complexity" evidence="4">
    <location>
        <begin position="726"/>
        <end position="749"/>
    </location>
</feature>
<dbReference type="Gene3D" id="2.30.29.30">
    <property type="entry name" value="Pleckstrin-homology domain (PH domain)/Phosphotyrosine-binding domain (PTB)"/>
    <property type="match status" value="1"/>
</dbReference>
<feature type="region of interest" description="Disordered" evidence="4">
    <location>
        <begin position="950"/>
        <end position="1012"/>
    </location>
</feature>
<evidence type="ECO:0000259" key="5">
    <source>
        <dbReference type="PROSITE" id="PS50003"/>
    </source>
</evidence>
<dbReference type="PROSITE" id="PS50088">
    <property type="entry name" value="ANK_REPEAT"/>
    <property type="match status" value="1"/>
</dbReference>
<dbReference type="SUPFAM" id="SSF48403">
    <property type="entry name" value="Ankyrin repeat"/>
    <property type="match status" value="1"/>
</dbReference>
<feature type="region of interest" description="Disordered" evidence="4">
    <location>
        <begin position="724"/>
        <end position="763"/>
    </location>
</feature>
<dbReference type="PANTHER" id="PTHR36100">
    <property type="entry name" value="BUD SITE SELECTION PROTEIN 4"/>
    <property type="match status" value="1"/>
</dbReference>
<feature type="compositionally biased region" description="Polar residues" evidence="4">
    <location>
        <begin position="87"/>
        <end position="104"/>
    </location>
</feature>
<feature type="compositionally biased region" description="Basic residues" evidence="4">
    <location>
        <begin position="2883"/>
        <end position="2892"/>
    </location>
</feature>
<feature type="compositionally biased region" description="Low complexity" evidence="4">
    <location>
        <begin position="418"/>
        <end position="429"/>
    </location>
</feature>
<feature type="region of interest" description="Disordered" evidence="4">
    <location>
        <begin position="2855"/>
        <end position="2916"/>
    </location>
</feature>
<feature type="region of interest" description="Disordered" evidence="4">
    <location>
        <begin position="2948"/>
        <end position="2978"/>
    </location>
</feature>
<feature type="region of interest" description="Disordered" evidence="4">
    <location>
        <begin position="1884"/>
        <end position="1905"/>
    </location>
</feature>
<feature type="compositionally biased region" description="Low complexity" evidence="4">
    <location>
        <begin position="2902"/>
        <end position="2912"/>
    </location>
</feature>
<feature type="region of interest" description="Disordered" evidence="4">
    <location>
        <begin position="885"/>
        <end position="906"/>
    </location>
</feature>
<dbReference type="InterPro" id="IPR052007">
    <property type="entry name" value="Bud4"/>
</dbReference>
<dbReference type="GO" id="GO:0051301">
    <property type="term" value="P:cell division"/>
    <property type="evidence" value="ECO:0007669"/>
    <property type="project" value="UniProtKB-KW"/>
</dbReference>
<dbReference type="InterPro" id="IPR002110">
    <property type="entry name" value="Ankyrin_rpt"/>
</dbReference>
<feature type="compositionally biased region" description="Polar residues" evidence="4">
    <location>
        <begin position="1"/>
        <end position="13"/>
    </location>
</feature>
<feature type="compositionally biased region" description="Polar residues" evidence="4">
    <location>
        <begin position="645"/>
        <end position="658"/>
    </location>
</feature>
<sequence length="3070" mass="329915">MAFGRPQTQNSQHSQRRKRRPSSEFDSDDGEEIPEFITGPIEIPKAPSHPESSSSRRGSTPGMKAPTHIDFSTGSSSPRNSFGSNSAPQPSFMQQRYGQKGQSAINSRWPQPLYRQWFGAITEGRSIQVHSILADYPDVLDMRRKETTPFHMALTQIASKWLGNDTTDMDGLQVAIMGYKNAYANWRLGNGAQIEQMAGMSADQMKEHVAVREVILGALIDAISPEQLDTHFFGRQQNTTLHLAAFYNDANLVERLLRQGAAVDIPNRMGFIPSGITNDEATLQWLAMYQGQVRGTRYQAQPSPPQDPPQQLHQDYYGMNGDAMHDQYAGYTEGADRSPEHGGHHYDHSDHMDYPESEPQMENASKFSDDGDISVSSYIKQFGDQPRSLQATTATSNGHADHNGASDGDYEDEHADNVSVGSSSDRLSLGLGGVKGGVLKPHSDPVSLRQRVLDDRQTRKDTTHDNTHSTSAGTGSETANSRPESPSISPSVLSYHTANGAVSEDGNIDQQNQTDDTGTYPTIDSTLRIKVDPNTIDDDEIDDIFSDTDDIVQMEPSYCQDGSGLSDSSSRLLPSQQPRPDSSTSAKYSSITSSASITIQSLNNAMAQTSPGDGMAQSNVVISAFPVMVQSTPVHQPHLYESVAKSNQQLSSVKQQELSGKDANQDGSPRPSSPFLMRESLYEMIMGRSPSRASGSSSVYSIHSNAVSNSSTIAVTRDHPTLSDMQQQLPTSPTSPTSMCSQPSPQSTSFEDPNAPATQAAVSQGNNSEALYAAAASVAAASDKPSSPMVPDAAIEECVITPAESLGDDLPSAPTTGVSPYQHFETAESNLSTSSDSEAEFNPDGESPRDAGFDTRSSSPVPQPRPTAASLFSFMQDSEVAAADSGYDAGFEADSDSKPASASRDIGFLDSENTAATSVVANASSQDEFPPLADSGIKAFRIGRRQGRATAGILQDEENRGFSSEPSFDFGSKKLSASSLVDTSASRTDISESEAESPAMLPQDMPELPANVPLTRDKRDQYLMTLINRNTVRGAGTNGSPKGKRAPHAAITHAMRAASPSRSLSRSGEVGSADDGDSEIEQRGSVAGRTSRHVSMRSEGAIDPAGFRPPSALGSRDILDLSGASINGRIRANTMGNSNSSNSSSLKPVTPTRKVSPSLATLKTRNLVSNSPAKQSTTPTSAEPQMPFESSNNRVFALSNASSSRVRAMSTPAEARPPSSLASPSNSARIGRVAALSQNFERQKAVLGPPPKIAIPGRASTSTGNSPGLLPAKGSALGAVSAPLGGMKLDFSKPVARSSSISSSHSTGAHGQSTTAGSTYANTSGAGTSGQGQSHQQQRGDDQREQQQPTTPTGGGGGGGGDPSGNPGGSGNGGNGDDGDSGSSPSLSVSAIEPNSTDSNGSTTTSHTDSSSEVGRGLAASMQSNEGELSVSYLDSRGSSHQLGSSIFSSIESRGVSSIDVAPVSEPAPALHAPVASRRDAEAERKSRFKELANRRKSGTLERISNRGLVKSRKALIDSSAGSMIRSASPAKSSASSTSSVSASSRSKGKGKGKASRVQFAEPTPLETTADMGERFRSSSPQQAASEASVNESLSFFDQQGGGRSFRDAGAIDDAATSSSRSNVDLSLEELQQASVSALHPESQLRESSYAGDSSIGRSGINTDYLIERSRSADAQESTSGDAVDPIVSRTSSSGKSKSGSGSGDDSIHILSSLDTLSTPGSTPLDSTQENTNVGLLAQYNMNQVRLDKRHKRQSGESEQSYISSGQESQTPGQDSDIELGFHTLSDLTPRLVVRSGKSEGDKPESASQADDAFDTMMPERQRQNPRVLFGLSTVVEEEETSRNPSMVTSDSAGAAASQKGLRSSAAQAMPSTEAFAAAVAAFSQSSSSTSTDIPGSDSRSGVEMQERRYATIRSSSQPLAPVYQGLGAISVPDAIEEHASSPEPVGLTQRDFELSGSGAGWTTPLADDDTHSHAPSYGSHSFDPNIVFGYTSEENNSTMASRSSFDRSDIFNQTRPGSSASRILYMHPIDQPVSEGDGYVGDSESRSQLYPSSPLASGGFMVGSSSRRQFGAGSLSSIRFGSEDGASLSSASSLADLGKGKGKAPVRRIPEMEQITPPVPRAPEHVLTVEEVDEDATTDEEPIPLILYVESQDFEGYVPIGYQIQQEREEYRKERRAQKEAKKKGITLPPPPPPPKVISPLWFMENNYIDPLPPDLLKLKIAERDMIEVENMGTDRITENPDKKRILESASISSMRLRQELDDFFAEDDSDGPGPTGTVSHGTIKPLVKRPRVSNISTMFDPPTTPPIISPPAAEANAYGTRKSFLDSIEIPVSDIESGDSSDDSADHAIKQTGYGQVDEAFVSPISQEFQVPGHELYREPMFPQRAKQQQQQQRQQQQQQQQAPRKRLVLRAKAKTFSEQVMEEVNGLNIEVRTDNQGTVRSVSAGQFAYEAPNGTVRPSMIPQYVSQLNGAPAGPFFMPPKASVKSGYLYMRILGIEDIEDKTDSVYFVIRNGIDTLATTPVTVGGQSGTTINQEFRILADPNISITIWMRFRSDAIIYKGGRGRDAGCMPPLLRKLVRRNTRSRNNKWNCANPADSEFDFGDGQSKIVQGGRRDKDAAKRGYGFAARPQKRPTPLQVQQQQMHNQRMQGGEFPERISSAFMNQPGAGYASDRAQQIGGAYNDPRSLNATQAPSSVFYEPGTERMDSPVSHKGLAQAKFKEETRGVAVVHVGEMIEEVFLRGLVDSWDVENVWESRKGARLQLQLFYIPECPLFREEELPKTLTDCEMAMEVCNFHNRTLNSGYMSQRGGDTRFWRRRYFRLIGGFLFAYHEDTKEPRCFIDLNDATRVVDHQNERSRRQVPTSPMIGGFGNADLVRSTQMRRRMTHKRNNSDHSSRDGAPAPTAAGGIAERRGSRHYVSGLGYASDSEPADMVDIADPVLQQSTMKRRGNRQQASAHTDSGVISMHNLDGSPDSGMQHSFSIEFGEGGSIEFYTETENEKRVWVEIVKRVVGSIPKIPSWLIKLLHADVSERIETDSVMASGSSLATSLSTPSSKFEALAHPYNLY</sequence>
<dbReference type="Gene3D" id="1.25.40.20">
    <property type="entry name" value="Ankyrin repeat-containing domain"/>
    <property type="match status" value="1"/>
</dbReference>
<feature type="compositionally biased region" description="Low complexity" evidence="4">
    <location>
        <begin position="560"/>
        <end position="590"/>
    </location>
</feature>
<feature type="domain" description="PH" evidence="5">
    <location>
        <begin position="2801"/>
        <end position="3016"/>
    </location>
</feature>
<feature type="region of interest" description="Disordered" evidence="4">
    <location>
        <begin position="2611"/>
        <end position="2639"/>
    </location>
</feature>
<feature type="compositionally biased region" description="Low complexity" evidence="4">
    <location>
        <begin position="1054"/>
        <end position="1067"/>
    </location>
</feature>
<feature type="region of interest" description="Disordered" evidence="4">
    <location>
        <begin position="1241"/>
        <end position="1443"/>
    </location>
</feature>
<dbReference type="InterPro" id="IPR011993">
    <property type="entry name" value="PH-like_dom_sf"/>
</dbReference>
<feature type="region of interest" description="Disordered" evidence="4">
    <location>
        <begin position="2266"/>
        <end position="2288"/>
    </location>
</feature>
<dbReference type="GO" id="GO:0005525">
    <property type="term" value="F:GTP binding"/>
    <property type="evidence" value="ECO:0007669"/>
    <property type="project" value="TreeGrafter"/>
</dbReference>
<feature type="region of interest" description="Disordered" evidence="4">
    <location>
        <begin position="2385"/>
        <end position="2409"/>
    </location>
</feature>
<feature type="compositionally biased region" description="Low complexity" evidence="4">
    <location>
        <begin position="71"/>
        <end position="86"/>
    </location>
</feature>
<feature type="compositionally biased region" description="Low complexity" evidence="4">
    <location>
        <begin position="1526"/>
        <end position="1546"/>
    </location>
</feature>
<feature type="compositionally biased region" description="Polar residues" evidence="4">
    <location>
        <begin position="1153"/>
        <end position="1205"/>
    </location>
</feature>
<dbReference type="InterPro" id="IPR036770">
    <property type="entry name" value="Ankyrin_rpt-contain_sf"/>
</dbReference>
<evidence type="ECO:0000256" key="3">
    <source>
        <dbReference type="PROSITE-ProRule" id="PRU00023"/>
    </source>
</evidence>
<reference evidence="6" key="1">
    <citation type="submission" date="2022-07" db="EMBL/GenBank/DDBJ databases">
        <title>Phylogenomic reconstructions and comparative analyses of Kickxellomycotina fungi.</title>
        <authorList>
            <person name="Reynolds N.K."/>
            <person name="Stajich J.E."/>
            <person name="Barry K."/>
            <person name="Grigoriev I.V."/>
            <person name="Crous P."/>
            <person name="Smith M.E."/>
        </authorList>
    </citation>
    <scope>NUCLEOTIDE SEQUENCE</scope>
    <source>
        <strain evidence="6">BCRC 34489</strain>
    </source>
</reference>
<dbReference type="InterPro" id="IPR001849">
    <property type="entry name" value="PH_domain"/>
</dbReference>
<feature type="compositionally biased region" description="Low complexity" evidence="4">
    <location>
        <begin position="1395"/>
        <end position="1412"/>
    </location>
</feature>